<comment type="caution">
    <text evidence="3">The sequence shown here is derived from an EMBL/GenBank/DDBJ whole genome shotgun (WGS) entry which is preliminary data.</text>
</comment>
<proteinExistence type="predicted"/>
<gene>
    <name evidence="3" type="ORF">DFR69_108295</name>
</gene>
<dbReference type="InterPro" id="IPR007969">
    <property type="entry name" value="DUF732"/>
</dbReference>
<sequence>MLKYRITVAAVACAALLAGAGLAQAATPEGEQLFLDTARHVSPSLWWQADEGLLDVGYAMCEVFDSRGVSPEVLGKVIEFGTEGGFTEPETRNLMGAATRGLCPQHGDALMIAFDQMVAGG</sequence>
<dbReference type="Proteomes" id="UP000246410">
    <property type="component" value="Unassembled WGS sequence"/>
</dbReference>
<dbReference type="Pfam" id="PF05305">
    <property type="entry name" value="DUF732"/>
    <property type="match status" value="1"/>
</dbReference>
<dbReference type="AlphaFoldDB" id="A0A317NCL0"/>
<evidence type="ECO:0000313" key="4">
    <source>
        <dbReference type="Proteomes" id="UP000246410"/>
    </source>
</evidence>
<accession>A0A317NCL0</accession>
<dbReference type="RefSeq" id="WP_110039593.1">
    <property type="nucleotide sequence ID" value="NZ_QGTL01000008.1"/>
</dbReference>
<evidence type="ECO:0000259" key="2">
    <source>
        <dbReference type="Pfam" id="PF05305"/>
    </source>
</evidence>
<feature type="domain" description="DUF732" evidence="2">
    <location>
        <begin position="31"/>
        <end position="105"/>
    </location>
</feature>
<dbReference type="EMBL" id="QGTL01000008">
    <property type="protein sequence ID" value="PWV72981.1"/>
    <property type="molecule type" value="Genomic_DNA"/>
</dbReference>
<reference evidence="3 4" key="1">
    <citation type="submission" date="2018-05" db="EMBL/GenBank/DDBJ databases">
        <title>Genomic Encyclopedia of Type Strains, Phase IV (KMG-IV): sequencing the most valuable type-strain genomes for metagenomic binning, comparative biology and taxonomic classification.</title>
        <authorList>
            <person name="Goeker M."/>
        </authorList>
    </citation>
    <scope>NUCLEOTIDE SEQUENCE [LARGE SCALE GENOMIC DNA]</scope>
    <source>
        <strain evidence="3 4">DSM 44717</strain>
    </source>
</reference>
<feature type="signal peptide" evidence="1">
    <location>
        <begin position="1"/>
        <end position="25"/>
    </location>
</feature>
<keyword evidence="1" id="KW-0732">Signal</keyword>
<name>A0A317NCL0_9NOCA</name>
<protein>
    <submittedName>
        <fullName evidence="3">Uncharacterized protein DUF732</fullName>
    </submittedName>
</protein>
<evidence type="ECO:0000313" key="3">
    <source>
        <dbReference type="EMBL" id="PWV72981.1"/>
    </source>
</evidence>
<feature type="chain" id="PRO_5016407376" evidence="1">
    <location>
        <begin position="26"/>
        <end position="121"/>
    </location>
</feature>
<evidence type="ECO:0000256" key="1">
    <source>
        <dbReference type="SAM" id="SignalP"/>
    </source>
</evidence>
<organism evidence="3 4">
    <name type="scientific">Nocardia neocaledoniensis</name>
    <dbReference type="NCBI Taxonomy" id="236511"/>
    <lineage>
        <taxon>Bacteria</taxon>
        <taxon>Bacillati</taxon>
        <taxon>Actinomycetota</taxon>
        <taxon>Actinomycetes</taxon>
        <taxon>Mycobacteriales</taxon>
        <taxon>Nocardiaceae</taxon>
        <taxon>Nocardia</taxon>
    </lineage>
</organism>
<keyword evidence="4" id="KW-1185">Reference proteome</keyword>